<accession>X1RJA2</accession>
<protein>
    <submittedName>
        <fullName evidence="1">Uncharacterized protein</fullName>
    </submittedName>
</protein>
<comment type="caution">
    <text evidence="1">The sequence shown here is derived from an EMBL/GenBank/DDBJ whole genome shotgun (WGS) entry which is preliminary data.</text>
</comment>
<organism evidence="1">
    <name type="scientific">marine sediment metagenome</name>
    <dbReference type="NCBI Taxonomy" id="412755"/>
    <lineage>
        <taxon>unclassified sequences</taxon>
        <taxon>metagenomes</taxon>
        <taxon>ecological metagenomes</taxon>
    </lineage>
</organism>
<evidence type="ECO:0000313" key="1">
    <source>
        <dbReference type="EMBL" id="GAI63250.1"/>
    </source>
</evidence>
<dbReference type="AlphaFoldDB" id="X1RJA2"/>
<reference evidence="1" key="1">
    <citation type="journal article" date="2014" name="Front. Microbiol.">
        <title>High frequency of phylogenetically diverse reductive dehalogenase-homologous genes in deep subseafloor sedimentary metagenomes.</title>
        <authorList>
            <person name="Kawai M."/>
            <person name="Futagami T."/>
            <person name="Toyoda A."/>
            <person name="Takaki Y."/>
            <person name="Nishi S."/>
            <person name="Hori S."/>
            <person name="Arai W."/>
            <person name="Tsubouchi T."/>
            <person name="Morono Y."/>
            <person name="Uchiyama I."/>
            <person name="Ito T."/>
            <person name="Fujiyama A."/>
            <person name="Inagaki F."/>
            <person name="Takami H."/>
        </authorList>
    </citation>
    <scope>NUCLEOTIDE SEQUENCE</scope>
    <source>
        <strain evidence="1">Expedition CK06-06</strain>
    </source>
</reference>
<sequence length="153" mass="17119">KPQEATDKAAFLERMDLALTEFSAQPEAATEDVLWMTESTRVMKGVGGLAYEVHESVLSKDRAKQSRAFREVVKELPRLISEFKNIPEPTTRKRQKTMKRQAQGMDLYLLACSNFAEALETSDGELAGQAAIQISKALDLLDIMDKSQLLRGE</sequence>
<feature type="non-terminal residue" evidence="1">
    <location>
        <position position="1"/>
    </location>
</feature>
<gene>
    <name evidence="1" type="ORF">S12H4_10420</name>
</gene>
<name>X1RJA2_9ZZZZ</name>
<proteinExistence type="predicted"/>
<dbReference type="EMBL" id="BARW01004453">
    <property type="protein sequence ID" value="GAI63250.1"/>
    <property type="molecule type" value="Genomic_DNA"/>
</dbReference>